<name>A0A1V0UBM2_STRVN</name>
<dbReference type="AlphaFoldDB" id="A0A1V0UBM2"/>
<dbReference type="Proteomes" id="UP000192445">
    <property type="component" value="Chromosome"/>
</dbReference>
<accession>A0A1V0UBM2</accession>
<proteinExistence type="predicted"/>
<dbReference type="SUPFAM" id="SSF52980">
    <property type="entry name" value="Restriction endonuclease-like"/>
    <property type="match status" value="1"/>
</dbReference>
<dbReference type="EMBL" id="CP020570">
    <property type="protein sequence ID" value="ARF62599.1"/>
    <property type="molecule type" value="Genomic_DNA"/>
</dbReference>
<evidence type="ECO:0000313" key="4">
    <source>
        <dbReference type="Proteomes" id="UP000192445"/>
    </source>
</evidence>
<protein>
    <recommendedName>
        <fullName evidence="2">Restriction endonuclease type IV Mrr domain-containing protein</fullName>
    </recommendedName>
</protein>
<dbReference type="Gene3D" id="3.40.1350.10">
    <property type="match status" value="1"/>
</dbReference>
<feature type="region of interest" description="Disordered" evidence="1">
    <location>
        <begin position="1"/>
        <end position="26"/>
    </location>
</feature>
<dbReference type="Pfam" id="PF04471">
    <property type="entry name" value="Mrr_cat"/>
    <property type="match status" value="1"/>
</dbReference>
<gene>
    <name evidence="3" type="ORF">B1H20_15245</name>
</gene>
<dbReference type="OrthoDB" id="5181666at2"/>
<evidence type="ECO:0000256" key="1">
    <source>
        <dbReference type="SAM" id="MobiDB-lite"/>
    </source>
</evidence>
<dbReference type="InterPro" id="IPR007560">
    <property type="entry name" value="Restrct_endonuc_IV_Mrr"/>
</dbReference>
<dbReference type="PANTHER" id="PTHR30015:SF6">
    <property type="entry name" value="SLL1429 PROTEIN"/>
    <property type="match status" value="1"/>
</dbReference>
<dbReference type="InterPro" id="IPR052906">
    <property type="entry name" value="Type_IV_Methyl-Rstrct_Enzyme"/>
</dbReference>
<evidence type="ECO:0000259" key="2">
    <source>
        <dbReference type="Pfam" id="PF04471"/>
    </source>
</evidence>
<reference evidence="3 4" key="1">
    <citation type="submission" date="2017-03" db="EMBL/GenBank/DDBJ databases">
        <title>Complete Genome Sequence of a natural compounds producer, Streptomyces violaceus S21.</title>
        <authorList>
            <person name="Zhong C."/>
            <person name="Zhao Z."/>
            <person name="Fu J."/>
            <person name="Zong G."/>
            <person name="Qin R."/>
            <person name="Cao G."/>
        </authorList>
    </citation>
    <scope>NUCLEOTIDE SEQUENCE [LARGE SCALE GENOMIC DNA]</scope>
    <source>
        <strain evidence="3 4">S21</strain>
    </source>
</reference>
<dbReference type="RefSeq" id="WP_083192708.1">
    <property type="nucleotide sequence ID" value="NZ_CP020570.1"/>
</dbReference>
<evidence type="ECO:0000313" key="3">
    <source>
        <dbReference type="EMBL" id="ARF62599.1"/>
    </source>
</evidence>
<dbReference type="InterPro" id="IPR011856">
    <property type="entry name" value="tRNA_endonuc-like_dom_sf"/>
</dbReference>
<dbReference type="GO" id="GO:0015666">
    <property type="term" value="F:restriction endodeoxyribonuclease activity"/>
    <property type="evidence" value="ECO:0007669"/>
    <property type="project" value="TreeGrafter"/>
</dbReference>
<dbReference type="STRING" id="1935.B1H20_15245"/>
<dbReference type="GO" id="GO:0003677">
    <property type="term" value="F:DNA binding"/>
    <property type="evidence" value="ECO:0007669"/>
    <property type="project" value="InterPro"/>
</dbReference>
<sequence>MPGIPATFLSGGPRPAQKRQPPAEDRRPFRTTCVLCDEPLVPGYQRFFTVGVENGWPLAWHTPTESTTCVAGVNPTPVTLAALKPGDHIMGPGGLPILVHECKRIREPNQPPYYRLRTGSSAPVYLHRAHFFLVPGPDELARLKDQARANRVDLLPDDGFLFPTPASLRISPARIDRLTPNQFEQFVAGLLERSECSITRRGGQANDMAADILATNRDGVYIAVQCKHTRTGRKVGAATMYEVNGTAAPEHGAKVALVVTNGGFTKSALAFADRHEIRTVARDDLAKWADGSLTLAEVLGEVPAGF</sequence>
<organism evidence="3 4">
    <name type="scientific">Streptomyces violaceoruber</name>
    <dbReference type="NCBI Taxonomy" id="1935"/>
    <lineage>
        <taxon>Bacteria</taxon>
        <taxon>Bacillati</taxon>
        <taxon>Actinomycetota</taxon>
        <taxon>Actinomycetes</taxon>
        <taxon>Kitasatosporales</taxon>
        <taxon>Streptomycetaceae</taxon>
        <taxon>Streptomyces</taxon>
        <taxon>Streptomyces violaceoruber group</taxon>
    </lineage>
</organism>
<dbReference type="InterPro" id="IPR011335">
    <property type="entry name" value="Restrct_endonuc-II-like"/>
</dbReference>
<dbReference type="GO" id="GO:0009307">
    <property type="term" value="P:DNA restriction-modification system"/>
    <property type="evidence" value="ECO:0007669"/>
    <property type="project" value="InterPro"/>
</dbReference>
<dbReference type="KEGG" id="svu:B1H20_15245"/>
<feature type="domain" description="Restriction endonuclease type IV Mrr" evidence="2">
    <location>
        <begin position="175"/>
        <end position="288"/>
    </location>
</feature>
<dbReference type="PANTHER" id="PTHR30015">
    <property type="entry name" value="MRR RESTRICTION SYSTEM PROTEIN"/>
    <property type="match status" value="1"/>
</dbReference>